<gene>
    <name evidence="1" type="ORF">BpHYR1_028605</name>
</gene>
<keyword evidence="2" id="KW-1185">Reference proteome</keyword>
<comment type="caution">
    <text evidence="1">The sequence shown here is derived from an EMBL/GenBank/DDBJ whole genome shotgun (WGS) entry which is preliminary data.</text>
</comment>
<dbReference type="AlphaFoldDB" id="A0A3M7QR67"/>
<organism evidence="1 2">
    <name type="scientific">Brachionus plicatilis</name>
    <name type="common">Marine rotifer</name>
    <name type="synonym">Brachionus muelleri</name>
    <dbReference type="NCBI Taxonomy" id="10195"/>
    <lineage>
        <taxon>Eukaryota</taxon>
        <taxon>Metazoa</taxon>
        <taxon>Spiralia</taxon>
        <taxon>Gnathifera</taxon>
        <taxon>Rotifera</taxon>
        <taxon>Eurotatoria</taxon>
        <taxon>Monogononta</taxon>
        <taxon>Pseudotrocha</taxon>
        <taxon>Ploima</taxon>
        <taxon>Brachionidae</taxon>
        <taxon>Brachionus</taxon>
    </lineage>
</organism>
<evidence type="ECO:0000313" key="2">
    <source>
        <dbReference type="Proteomes" id="UP000276133"/>
    </source>
</evidence>
<sequence>MQRQNGTHFFRLRFKLALFEKCTLLVNELKLEITGVEKKMTQKSQKSQLSLKISKNWYPYA</sequence>
<dbReference type="EMBL" id="REGN01005323">
    <property type="protein sequence ID" value="RNA13822.1"/>
    <property type="molecule type" value="Genomic_DNA"/>
</dbReference>
<reference evidence="1 2" key="1">
    <citation type="journal article" date="2018" name="Sci. Rep.">
        <title>Genomic signatures of local adaptation to the degree of environmental predictability in rotifers.</title>
        <authorList>
            <person name="Franch-Gras L."/>
            <person name="Hahn C."/>
            <person name="Garcia-Roger E.M."/>
            <person name="Carmona M.J."/>
            <person name="Serra M."/>
            <person name="Gomez A."/>
        </authorList>
    </citation>
    <scope>NUCLEOTIDE SEQUENCE [LARGE SCALE GENOMIC DNA]</scope>
    <source>
        <strain evidence="1">HYR1</strain>
    </source>
</reference>
<accession>A0A3M7QR67</accession>
<name>A0A3M7QR67_BRAPC</name>
<protein>
    <submittedName>
        <fullName evidence="1">Uncharacterized protein</fullName>
    </submittedName>
</protein>
<proteinExistence type="predicted"/>
<dbReference type="Proteomes" id="UP000276133">
    <property type="component" value="Unassembled WGS sequence"/>
</dbReference>
<evidence type="ECO:0000313" key="1">
    <source>
        <dbReference type="EMBL" id="RNA13822.1"/>
    </source>
</evidence>